<protein>
    <submittedName>
        <fullName evidence="1">Uncharacterized protein</fullName>
    </submittedName>
</protein>
<evidence type="ECO:0000313" key="1">
    <source>
        <dbReference type="EMBL" id="KGO88537.1"/>
    </source>
</evidence>
<reference evidence="1 2" key="1">
    <citation type="submission" date="2013-09" db="EMBL/GenBank/DDBJ databases">
        <authorList>
            <person name="Zeng Z."/>
            <person name="Chen C."/>
        </authorList>
    </citation>
    <scope>NUCLEOTIDE SEQUENCE [LARGE SCALE GENOMIC DNA]</scope>
    <source>
        <strain evidence="1 2">WB 3.3-2</strain>
    </source>
</reference>
<dbReference type="AlphaFoldDB" id="A0A0A2M7A2"/>
<comment type="caution">
    <text evidence="1">The sequence shown here is derived from an EMBL/GenBank/DDBJ whole genome shotgun (WGS) entry which is preliminary data.</text>
</comment>
<accession>A0A0A2M7A2</accession>
<dbReference type="RefSeq" id="WP_020211550.1">
    <property type="nucleotide sequence ID" value="NZ_JRLX01000001.1"/>
</dbReference>
<sequence>MKYILSLLLLFLLCLKGNCQSIKKLEYELSFYKSGEVYGDKIMKAKLLQSKDPFNKKAIRYICEYYNDRKIDSVNIFFDRLIAKFPNKTEPYLLSYDFANYFKINNIYETKLAYLLKANDIEAENIEAVYKLAELYYKDFIYPLKMEIDYGKVITGDKEWDSVINAENEQFKNRKKESYFKNPEIDAYKYFERLWELSPKHRLLIYFPIKQLECILRKSSVHKKPVEVNNYFQPGHFANLSENWECDFSKDLLYEVESSFEHDKWLSEQLKDLKEISLYKKQVLDDIEIYRFTWLRSFHNPIALRIEKSNNDVTLYYSIGKGMGGYKPIGLKKRGSKKLTLTEWDNFVKLLSNGNYRELPNYDSTLMTDGAVWLLEYKTHDTYEAKADNNPGKNIYNSCIYLLRISGIKIPDYEIY</sequence>
<evidence type="ECO:0000313" key="2">
    <source>
        <dbReference type="Proteomes" id="UP000030152"/>
    </source>
</evidence>
<gene>
    <name evidence="1" type="ORF">Q765_01110</name>
</gene>
<keyword evidence="2" id="KW-1185">Reference proteome</keyword>
<dbReference type="OrthoDB" id="185897at2"/>
<dbReference type="EMBL" id="JRLX01000001">
    <property type="protein sequence ID" value="KGO88537.1"/>
    <property type="molecule type" value="Genomic_DNA"/>
</dbReference>
<name>A0A0A2M7A2_9FLAO</name>
<dbReference type="STRING" id="1121895.GCA_000378485_00428"/>
<dbReference type="Proteomes" id="UP000030152">
    <property type="component" value="Unassembled WGS sequence"/>
</dbReference>
<proteinExistence type="predicted"/>
<organism evidence="1 2">
    <name type="scientific">Flavobacterium rivuli WB 3.3-2 = DSM 21788</name>
    <dbReference type="NCBI Taxonomy" id="1121895"/>
    <lineage>
        <taxon>Bacteria</taxon>
        <taxon>Pseudomonadati</taxon>
        <taxon>Bacteroidota</taxon>
        <taxon>Flavobacteriia</taxon>
        <taxon>Flavobacteriales</taxon>
        <taxon>Flavobacteriaceae</taxon>
        <taxon>Flavobacterium</taxon>
    </lineage>
</organism>
<dbReference type="eggNOG" id="ENOG50339SV">
    <property type="taxonomic scope" value="Bacteria"/>
</dbReference>